<dbReference type="EMBL" id="CP012333">
    <property type="protein sequence ID" value="AKV04578.1"/>
    <property type="molecule type" value="Genomic_DNA"/>
</dbReference>
<accession>A0A0K1QFS6</accession>
<sequence length="181" mass="18791">MRAYVVSLSSIVLASTFIVRDAHAGCSTDIDCDGDRVCVDRACAEPQAHSAVSSSSMADDSTAWSSSAVEAPRTVRRSTPLMVTGIVALALVPVAVALTISVAHEKNVCKSQGTSDWPVFCPGYDAAIYGGAIGSAVLAAGGLAMLLVGVRRVPVEPPRNAMRLTPWYTGSNGGLMWTGSF</sequence>
<organism evidence="3 4">
    <name type="scientific">Labilithrix luteola</name>
    <dbReference type="NCBI Taxonomy" id="1391654"/>
    <lineage>
        <taxon>Bacteria</taxon>
        <taxon>Pseudomonadati</taxon>
        <taxon>Myxococcota</taxon>
        <taxon>Polyangia</taxon>
        <taxon>Polyangiales</taxon>
        <taxon>Labilitrichaceae</taxon>
        <taxon>Labilithrix</taxon>
    </lineage>
</organism>
<feature type="transmembrane region" description="Helical" evidence="1">
    <location>
        <begin position="126"/>
        <end position="150"/>
    </location>
</feature>
<proteinExistence type="predicted"/>
<keyword evidence="1" id="KW-0812">Transmembrane</keyword>
<protein>
    <submittedName>
        <fullName evidence="3">Uncharacterized protein</fullName>
    </submittedName>
</protein>
<dbReference type="Proteomes" id="UP000064967">
    <property type="component" value="Chromosome"/>
</dbReference>
<reference evidence="3 4" key="1">
    <citation type="submission" date="2015-08" db="EMBL/GenBank/DDBJ databases">
        <authorList>
            <person name="Babu N.S."/>
            <person name="Beckwith C.J."/>
            <person name="Beseler K.G."/>
            <person name="Brison A."/>
            <person name="Carone J.V."/>
            <person name="Caskin T.P."/>
            <person name="Diamond M."/>
            <person name="Durham M.E."/>
            <person name="Foxe J.M."/>
            <person name="Go M."/>
            <person name="Henderson B.A."/>
            <person name="Jones I.B."/>
            <person name="McGettigan J.A."/>
            <person name="Micheletti S.J."/>
            <person name="Nasrallah M.E."/>
            <person name="Ortiz D."/>
            <person name="Piller C.R."/>
            <person name="Privatt S.R."/>
            <person name="Schneider S.L."/>
            <person name="Sharp S."/>
            <person name="Smith T.C."/>
            <person name="Stanton J.D."/>
            <person name="Ullery H.E."/>
            <person name="Wilson R.J."/>
            <person name="Serrano M.G."/>
            <person name="Buck G."/>
            <person name="Lee V."/>
            <person name="Wang Y."/>
            <person name="Carvalho R."/>
            <person name="Voegtly L."/>
            <person name="Shi R."/>
            <person name="Duckworth R."/>
            <person name="Johnson A."/>
            <person name="Loviza R."/>
            <person name="Walstead R."/>
            <person name="Shah Z."/>
            <person name="Kiflezghi M."/>
            <person name="Wade K."/>
            <person name="Ball S.L."/>
            <person name="Bradley K.W."/>
            <person name="Asai D.J."/>
            <person name="Bowman C.A."/>
            <person name="Russell D.A."/>
            <person name="Pope W.H."/>
            <person name="Jacobs-Sera D."/>
            <person name="Hendrix R.W."/>
            <person name="Hatfull G.F."/>
        </authorList>
    </citation>
    <scope>NUCLEOTIDE SEQUENCE [LARGE SCALE GENOMIC DNA]</scope>
    <source>
        <strain evidence="3 4">DSM 27648</strain>
    </source>
</reference>
<name>A0A0K1QFS6_9BACT</name>
<evidence type="ECO:0000256" key="2">
    <source>
        <dbReference type="SAM" id="SignalP"/>
    </source>
</evidence>
<feature type="chain" id="PRO_5005467136" evidence="2">
    <location>
        <begin position="25"/>
        <end position="181"/>
    </location>
</feature>
<keyword evidence="1" id="KW-0472">Membrane</keyword>
<dbReference type="AlphaFoldDB" id="A0A0K1QFS6"/>
<feature type="signal peptide" evidence="2">
    <location>
        <begin position="1"/>
        <end position="24"/>
    </location>
</feature>
<evidence type="ECO:0000313" key="3">
    <source>
        <dbReference type="EMBL" id="AKV04578.1"/>
    </source>
</evidence>
<keyword evidence="4" id="KW-1185">Reference proteome</keyword>
<evidence type="ECO:0000313" key="4">
    <source>
        <dbReference type="Proteomes" id="UP000064967"/>
    </source>
</evidence>
<gene>
    <name evidence="3" type="ORF">AKJ09_11241</name>
</gene>
<evidence type="ECO:0000256" key="1">
    <source>
        <dbReference type="SAM" id="Phobius"/>
    </source>
</evidence>
<feature type="transmembrane region" description="Helical" evidence="1">
    <location>
        <begin position="81"/>
        <end position="103"/>
    </location>
</feature>
<keyword evidence="1" id="KW-1133">Transmembrane helix</keyword>
<dbReference type="KEGG" id="llu:AKJ09_11241"/>
<keyword evidence="2" id="KW-0732">Signal</keyword>
<dbReference type="RefSeq" id="WP_146655172.1">
    <property type="nucleotide sequence ID" value="NZ_CP012333.1"/>
</dbReference>